<comment type="subcellular location">
    <subcellularLocation>
        <location evidence="1">Nucleus</location>
    </subcellularLocation>
</comment>
<evidence type="ECO:0000256" key="2">
    <source>
        <dbReference type="ARBA" id="ARBA00023242"/>
    </source>
</evidence>
<dbReference type="RefSeq" id="XP_041137605.1">
    <property type="nucleotide sequence ID" value="XM_041279391.1"/>
</dbReference>
<feature type="compositionally biased region" description="Basic and acidic residues" evidence="3">
    <location>
        <begin position="313"/>
        <end position="322"/>
    </location>
</feature>
<keyword evidence="2" id="KW-0539">Nucleus</keyword>
<dbReference type="PANTHER" id="PTHR46527">
    <property type="entry name" value="NUCLEOPORIN-LIKE PROTEIN 2"/>
    <property type="match status" value="1"/>
</dbReference>
<gene>
    <name evidence="4" type="ORF">BRETT_000831</name>
</gene>
<dbReference type="Proteomes" id="UP000663131">
    <property type="component" value="Chromosome 8"/>
</dbReference>
<dbReference type="KEGG" id="bbrx:BRETT_000831"/>
<evidence type="ECO:0000256" key="3">
    <source>
        <dbReference type="SAM" id="MobiDB-lite"/>
    </source>
</evidence>
<protein>
    <submittedName>
        <fullName evidence="4">Uncharacterized protein</fullName>
    </submittedName>
</protein>
<feature type="region of interest" description="Disordered" evidence="3">
    <location>
        <begin position="58"/>
        <end position="79"/>
    </location>
</feature>
<dbReference type="GeneID" id="64572756"/>
<dbReference type="EMBL" id="CP063136">
    <property type="protein sequence ID" value="QOU21112.1"/>
    <property type="molecule type" value="Genomic_DNA"/>
</dbReference>
<dbReference type="PANTHER" id="PTHR46527:SF1">
    <property type="entry name" value="NUCLEOPORIN NUP42"/>
    <property type="match status" value="1"/>
</dbReference>
<feature type="compositionally biased region" description="Polar residues" evidence="3">
    <location>
        <begin position="255"/>
        <end position="274"/>
    </location>
</feature>
<feature type="compositionally biased region" description="Polar residues" evidence="3">
    <location>
        <begin position="217"/>
        <end position="230"/>
    </location>
</feature>
<reference evidence="4" key="2">
    <citation type="journal article" name="BMC Genomics">
        <title>New genome assemblies reveal patterns of domestication and adaptation across Brettanomyces (Dekkera) species.</title>
        <authorList>
            <person name="Roach M.J."/>
            <person name="Borneman A.R."/>
        </authorList>
    </citation>
    <scope>NUCLEOTIDE SEQUENCE</scope>
    <source>
        <strain evidence="4">UCD 2041</strain>
    </source>
</reference>
<accession>A0A871RDK1</accession>
<evidence type="ECO:0000313" key="4">
    <source>
        <dbReference type="EMBL" id="QOU21112.1"/>
    </source>
</evidence>
<evidence type="ECO:0000313" key="5">
    <source>
        <dbReference type="Proteomes" id="UP000663131"/>
    </source>
</evidence>
<sequence length="352" mass="36280">MFGQHGFTNRGANSMQSFSNSPFSSIANSSTNQSSPFGTTGSASSNFGSFGNQSSPFAAANLNQTGTGFGQHGFGQQNATSNRFVQGGQTTSNAFSSFKSTQSFQPSSTFGSNSVNQNLFANNSTAGFKGFNTATQNSVSPFSNANTGGGQLATAQTTNVQSTFGSNSAFGNANAKQTVINSSPFGQMAAKASNTPLFGSNNSNAKKPSMSPFGSMGSVSKPQFGTNTTPSSFGNSTATNTGSGFGFGTQSTSNESPFGSQNGPGTNTFQNNHTGSDDNGRQQVSPGQSGNAANTTIQPNNLGNGMAKYKQAPVDEKPTETKDLSSNIIEYFKADHFDLGKVPDIPPPLEMC</sequence>
<reference evidence="4" key="1">
    <citation type="submission" date="2020-10" db="EMBL/GenBank/DDBJ databases">
        <authorList>
            <person name="Palmer J.M."/>
        </authorList>
    </citation>
    <scope>NUCLEOTIDE SEQUENCE</scope>
    <source>
        <strain evidence="4">UCD 2041</strain>
    </source>
</reference>
<dbReference type="GO" id="GO:0005634">
    <property type="term" value="C:nucleus"/>
    <property type="evidence" value="ECO:0007669"/>
    <property type="project" value="UniProtKB-SubCell"/>
</dbReference>
<dbReference type="OrthoDB" id="20729at2759"/>
<organism evidence="4 5">
    <name type="scientific">Dekkera bruxellensis</name>
    <name type="common">Brettanomyces custersii</name>
    <dbReference type="NCBI Taxonomy" id="5007"/>
    <lineage>
        <taxon>Eukaryota</taxon>
        <taxon>Fungi</taxon>
        <taxon>Dikarya</taxon>
        <taxon>Ascomycota</taxon>
        <taxon>Saccharomycotina</taxon>
        <taxon>Pichiomycetes</taxon>
        <taxon>Pichiales</taxon>
        <taxon>Pichiaceae</taxon>
        <taxon>Brettanomyces</taxon>
    </lineage>
</organism>
<evidence type="ECO:0000256" key="1">
    <source>
        <dbReference type="ARBA" id="ARBA00004123"/>
    </source>
</evidence>
<feature type="region of interest" description="Disordered" evidence="3">
    <location>
        <begin position="196"/>
        <end position="322"/>
    </location>
</feature>
<feature type="region of interest" description="Disordered" evidence="3">
    <location>
        <begin position="22"/>
        <end position="41"/>
    </location>
</feature>
<feature type="compositionally biased region" description="Polar residues" evidence="3">
    <location>
        <begin position="196"/>
        <end position="206"/>
    </location>
</feature>
<name>A0A871RDK1_DEKBR</name>
<proteinExistence type="predicted"/>
<dbReference type="AlphaFoldDB" id="A0A871RDK1"/>
<dbReference type="InterPro" id="IPR051767">
    <property type="entry name" value="Nucleoporin_NUP42"/>
</dbReference>
<feature type="compositionally biased region" description="Polar residues" evidence="3">
    <location>
        <begin position="281"/>
        <end position="303"/>
    </location>
</feature>
<feature type="compositionally biased region" description="Low complexity" evidence="3">
    <location>
        <begin position="231"/>
        <end position="254"/>
    </location>
</feature>